<gene>
    <name evidence="1" type="ORF">KK060_18645</name>
</gene>
<organism evidence="1 2">
    <name type="scientific">Chryseosolibacter indicus</name>
    <dbReference type="NCBI Taxonomy" id="2782351"/>
    <lineage>
        <taxon>Bacteria</taxon>
        <taxon>Pseudomonadati</taxon>
        <taxon>Bacteroidota</taxon>
        <taxon>Cytophagia</taxon>
        <taxon>Cytophagales</taxon>
        <taxon>Chryseotaleaceae</taxon>
        <taxon>Chryseosolibacter</taxon>
    </lineage>
</organism>
<evidence type="ECO:0000313" key="2">
    <source>
        <dbReference type="Proteomes" id="UP000772618"/>
    </source>
</evidence>
<accession>A0ABS5VV53</accession>
<evidence type="ECO:0000313" key="1">
    <source>
        <dbReference type="EMBL" id="MBT1705317.1"/>
    </source>
</evidence>
<reference evidence="1 2" key="1">
    <citation type="submission" date="2021-05" db="EMBL/GenBank/DDBJ databases">
        <title>A Polyphasic approach of four new species of the genus Ohtaekwangia: Ohtaekwangia histidinii sp. nov., Ohtaekwangia cretensis sp. nov., Ohtaekwangia indiensis sp. nov., Ohtaekwangia reichenbachii sp. nov. from diverse environment.</title>
        <authorList>
            <person name="Octaviana S."/>
        </authorList>
    </citation>
    <scope>NUCLEOTIDE SEQUENCE [LARGE SCALE GENOMIC DNA]</scope>
    <source>
        <strain evidence="1 2">PWU20</strain>
    </source>
</reference>
<name>A0ABS5VV53_9BACT</name>
<protein>
    <submittedName>
        <fullName evidence="1">Uncharacterized protein</fullName>
    </submittedName>
</protein>
<sequence>MNRSIRSLYTHRIRMVLMLSETLTGTILPATPVKSSTGMATIFGGYKIILDRCGEWSTKGFAVNQERSSALLHH</sequence>
<dbReference type="Proteomes" id="UP000772618">
    <property type="component" value="Unassembled WGS sequence"/>
</dbReference>
<dbReference type="EMBL" id="JAHESD010000052">
    <property type="protein sequence ID" value="MBT1705317.1"/>
    <property type="molecule type" value="Genomic_DNA"/>
</dbReference>
<comment type="caution">
    <text evidence="1">The sequence shown here is derived from an EMBL/GenBank/DDBJ whole genome shotgun (WGS) entry which is preliminary data.</text>
</comment>
<proteinExistence type="predicted"/>
<keyword evidence="2" id="KW-1185">Reference proteome</keyword>
<dbReference type="RefSeq" id="WP_254155268.1">
    <property type="nucleotide sequence ID" value="NZ_JAHESD010000052.1"/>
</dbReference>